<accession>A0ABD2ZS18</accession>
<protein>
    <recommendedName>
        <fullName evidence="4">Transmembrane protein</fullName>
    </recommendedName>
</protein>
<feature type="transmembrane region" description="Helical" evidence="1">
    <location>
        <begin position="53"/>
        <end position="69"/>
    </location>
</feature>
<organism evidence="2 3">
    <name type="scientific">Cinchona calisaya</name>
    <dbReference type="NCBI Taxonomy" id="153742"/>
    <lineage>
        <taxon>Eukaryota</taxon>
        <taxon>Viridiplantae</taxon>
        <taxon>Streptophyta</taxon>
        <taxon>Embryophyta</taxon>
        <taxon>Tracheophyta</taxon>
        <taxon>Spermatophyta</taxon>
        <taxon>Magnoliopsida</taxon>
        <taxon>eudicotyledons</taxon>
        <taxon>Gunneridae</taxon>
        <taxon>Pentapetalae</taxon>
        <taxon>asterids</taxon>
        <taxon>lamiids</taxon>
        <taxon>Gentianales</taxon>
        <taxon>Rubiaceae</taxon>
        <taxon>Cinchonoideae</taxon>
        <taxon>Cinchoneae</taxon>
        <taxon>Cinchona</taxon>
    </lineage>
</organism>
<keyword evidence="1" id="KW-0472">Membrane</keyword>
<evidence type="ECO:0000256" key="1">
    <source>
        <dbReference type="SAM" id="Phobius"/>
    </source>
</evidence>
<dbReference type="PANTHER" id="PTHR34124">
    <property type="entry name" value="F16B3.27 PROTEIN-RELATED"/>
    <property type="match status" value="1"/>
</dbReference>
<gene>
    <name evidence="2" type="ORF">ACH5RR_018592</name>
</gene>
<dbReference type="EMBL" id="JBJUIK010000008">
    <property type="protein sequence ID" value="KAL3520443.1"/>
    <property type="molecule type" value="Genomic_DNA"/>
</dbReference>
<evidence type="ECO:0008006" key="4">
    <source>
        <dbReference type="Google" id="ProtNLM"/>
    </source>
</evidence>
<feature type="transmembrane region" description="Helical" evidence="1">
    <location>
        <begin position="22"/>
        <end position="47"/>
    </location>
</feature>
<keyword evidence="1" id="KW-1133">Transmembrane helix</keyword>
<keyword evidence="3" id="KW-1185">Reference proteome</keyword>
<dbReference type="AlphaFoldDB" id="A0ABD2ZS18"/>
<evidence type="ECO:0000313" key="2">
    <source>
        <dbReference type="EMBL" id="KAL3520443.1"/>
    </source>
</evidence>
<reference evidence="2 3" key="1">
    <citation type="submission" date="2024-11" db="EMBL/GenBank/DDBJ databases">
        <title>A near-complete genome assembly of Cinchona calisaya.</title>
        <authorList>
            <person name="Lian D.C."/>
            <person name="Zhao X.W."/>
            <person name="Wei L."/>
        </authorList>
    </citation>
    <scope>NUCLEOTIDE SEQUENCE [LARGE SCALE GENOMIC DNA]</scope>
    <source>
        <tissue evidence="2">Nenye</tissue>
    </source>
</reference>
<dbReference type="PANTHER" id="PTHR34124:SF2">
    <property type="entry name" value="F16B3.27 PROTEIN-RELATED"/>
    <property type="match status" value="1"/>
</dbReference>
<sequence>MGFSISNTSSNKSHSYHDTQKVFLFCNYFLLGAASSCIFLTLSLRLIPSLCRFFLILLHILTIAGSLLWRRKMVWSSHGFNCFNRNLSGLCFGADFHENRRFSGEFEVLCEGRRWGIVCCNILPRVAGSKTLAFFLKYYAYVDGDLNNNGGVGRVNGARRSAKIQDQEDLKDWP</sequence>
<proteinExistence type="predicted"/>
<dbReference type="Proteomes" id="UP001630127">
    <property type="component" value="Unassembled WGS sequence"/>
</dbReference>
<evidence type="ECO:0000313" key="3">
    <source>
        <dbReference type="Proteomes" id="UP001630127"/>
    </source>
</evidence>
<comment type="caution">
    <text evidence="2">The sequence shown here is derived from an EMBL/GenBank/DDBJ whole genome shotgun (WGS) entry which is preliminary data.</text>
</comment>
<name>A0ABD2ZS18_9GENT</name>
<keyword evidence="1" id="KW-0812">Transmembrane</keyword>